<evidence type="ECO:0000313" key="11">
    <source>
        <dbReference type="Proteomes" id="UP000235347"/>
    </source>
</evidence>
<dbReference type="HAMAP" id="MF_00316">
    <property type="entry name" value="MobA"/>
    <property type="match status" value="1"/>
</dbReference>
<evidence type="ECO:0000313" key="10">
    <source>
        <dbReference type="EMBL" id="PMS24727.1"/>
    </source>
</evidence>
<dbReference type="SUPFAM" id="SSF53448">
    <property type="entry name" value="Nucleotide-diphospho-sugar transferases"/>
    <property type="match status" value="1"/>
</dbReference>
<comment type="caution">
    <text evidence="10">The sequence shown here is derived from an EMBL/GenBank/DDBJ whole genome shotgun (WGS) entry which is preliminary data.</text>
</comment>
<evidence type="ECO:0000256" key="5">
    <source>
        <dbReference type="ARBA" id="ARBA00022842"/>
    </source>
</evidence>
<feature type="binding site" evidence="8">
    <location>
        <position position="77"/>
    </location>
    <ligand>
        <name>GTP</name>
        <dbReference type="ChEBI" id="CHEBI:37565"/>
    </ligand>
</feature>
<comment type="similarity">
    <text evidence="8">Belongs to the MobA family.</text>
</comment>
<keyword evidence="1 8" id="KW-0963">Cytoplasm</keyword>
<feature type="domain" description="MobA-like NTP transferase" evidence="9">
    <location>
        <begin position="11"/>
        <end position="178"/>
    </location>
</feature>
<comment type="function">
    <text evidence="8">Transfers a GMP moiety from GTP to Mo-molybdopterin (Mo-MPT) cofactor (Moco or molybdenum cofactor) to form Mo-molybdopterin guanine dinucleotide (Mo-MGD) cofactor.</text>
</comment>
<dbReference type="Pfam" id="PF12804">
    <property type="entry name" value="NTP_transf_3"/>
    <property type="match status" value="1"/>
</dbReference>
<dbReference type="InterPro" id="IPR025877">
    <property type="entry name" value="MobA-like_NTP_Trfase"/>
</dbReference>
<keyword evidence="7 8" id="KW-0501">Molybdenum cofactor biosynthesis</keyword>
<keyword evidence="5 8" id="KW-0460">Magnesium</keyword>
<comment type="caution">
    <text evidence="8">Lacks conserved residue(s) required for the propagation of feature annotation.</text>
</comment>
<feature type="binding site" evidence="8">
    <location>
        <position position="107"/>
    </location>
    <ligand>
        <name>Mg(2+)</name>
        <dbReference type="ChEBI" id="CHEBI:18420"/>
    </ligand>
</feature>
<evidence type="ECO:0000256" key="8">
    <source>
        <dbReference type="HAMAP-Rule" id="MF_00316"/>
    </source>
</evidence>
<evidence type="ECO:0000259" key="9">
    <source>
        <dbReference type="Pfam" id="PF12804"/>
    </source>
</evidence>
<name>A0A2N7W5P9_9BURK</name>
<organism evidence="10 11">
    <name type="scientific">Trinickia soli</name>
    <dbReference type="NCBI Taxonomy" id="380675"/>
    <lineage>
        <taxon>Bacteria</taxon>
        <taxon>Pseudomonadati</taxon>
        <taxon>Pseudomonadota</taxon>
        <taxon>Betaproteobacteria</taxon>
        <taxon>Burkholderiales</taxon>
        <taxon>Burkholderiaceae</taxon>
        <taxon>Trinickia</taxon>
    </lineage>
</organism>
<dbReference type="Gene3D" id="3.90.550.10">
    <property type="entry name" value="Spore Coat Polysaccharide Biosynthesis Protein SpsA, Chain A"/>
    <property type="match status" value="1"/>
</dbReference>
<comment type="domain">
    <text evidence="8">The N-terminal domain determines nucleotide recognition and specific binding, while the C-terminal domain determines the specific binding to the target protein.</text>
</comment>
<dbReference type="AlphaFoldDB" id="A0A2N7W5P9"/>
<keyword evidence="10" id="KW-0548">Nucleotidyltransferase</keyword>
<evidence type="ECO:0000256" key="1">
    <source>
        <dbReference type="ARBA" id="ARBA00022490"/>
    </source>
</evidence>
<evidence type="ECO:0000256" key="7">
    <source>
        <dbReference type="ARBA" id="ARBA00023150"/>
    </source>
</evidence>
<feature type="binding site" evidence="8">
    <location>
        <position position="107"/>
    </location>
    <ligand>
        <name>GTP</name>
        <dbReference type="ChEBI" id="CHEBI:37565"/>
    </ligand>
</feature>
<comment type="catalytic activity">
    <reaction evidence="8">
        <text>Mo-molybdopterin + GTP + H(+) = Mo-molybdopterin guanine dinucleotide + diphosphate</text>
        <dbReference type="Rhea" id="RHEA:34243"/>
        <dbReference type="ChEBI" id="CHEBI:15378"/>
        <dbReference type="ChEBI" id="CHEBI:33019"/>
        <dbReference type="ChEBI" id="CHEBI:37565"/>
        <dbReference type="ChEBI" id="CHEBI:71302"/>
        <dbReference type="ChEBI" id="CHEBI:71310"/>
        <dbReference type="EC" id="2.7.7.77"/>
    </reaction>
</comment>
<dbReference type="InterPro" id="IPR013482">
    <property type="entry name" value="Molybde_CF_guanTrfase"/>
</dbReference>
<dbReference type="GO" id="GO:0061603">
    <property type="term" value="F:molybdenum cofactor guanylyltransferase activity"/>
    <property type="evidence" value="ECO:0007669"/>
    <property type="project" value="UniProtKB-EC"/>
</dbReference>
<keyword evidence="4 8" id="KW-0547">Nucleotide-binding</keyword>
<reference evidence="10 11" key="1">
    <citation type="submission" date="2018-01" db="EMBL/GenBank/DDBJ databases">
        <title>Whole genome analyses suggest that Burkholderia sensu lato contains two further novel genera in the rhizoxinica-symbiotica group Mycetohabitans gen. nov., and Trinickia gen. nov.: implications for the evolution of diazotrophy and nodulation in the Burkholderiaceae.</title>
        <authorList>
            <person name="Estrada-de los Santos P."/>
            <person name="Palmer M."/>
            <person name="Chavez-Ramirez B."/>
            <person name="Beukes C."/>
            <person name="Steenkamp E.T."/>
            <person name="Hirsch A.M."/>
            <person name="Manyaka P."/>
            <person name="Maluk M."/>
            <person name="Lafos M."/>
            <person name="Crook M."/>
            <person name="Gross E."/>
            <person name="Simon M.F."/>
            <person name="Bueno dos Reis Junior F."/>
            <person name="Poole P.S."/>
            <person name="Venter S.N."/>
            <person name="James E.K."/>
        </authorList>
    </citation>
    <scope>NUCLEOTIDE SEQUENCE [LARGE SCALE GENOMIC DNA]</scope>
    <source>
        <strain evidence="10 11">GP25-8</strain>
    </source>
</reference>
<evidence type="ECO:0000256" key="3">
    <source>
        <dbReference type="ARBA" id="ARBA00022723"/>
    </source>
</evidence>
<dbReference type="RefSeq" id="WP_102610241.1">
    <property type="nucleotide sequence ID" value="NZ_CADIKD010000003.1"/>
</dbReference>
<evidence type="ECO:0000256" key="4">
    <source>
        <dbReference type="ARBA" id="ARBA00022741"/>
    </source>
</evidence>
<dbReference type="GO" id="GO:0005737">
    <property type="term" value="C:cytoplasm"/>
    <property type="evidence" value="ECO:0007669"/>
    <property type="project" value="UniProtKB-SubCell"/>
</dbReference>
<evidence type="ECO:0000256" key="2">
    <source>
        <dbReference type="ARBA" id="ARBA00022679"/>
    </source>
</evidence>
<keyword evidence="11" id="KW-1185">Reference proteome</keyword>
<dbReference type="CDD" id="cd02503">
    <property type="entry name" value="MobA"/>
    <property type="match status" value="1"/>
</dbReference>
<dbReference type="GO" id="GO:1902758">
    <property type="term" value="P:bis(molybdopterin guanine dinucleotide)molybdenum biosynthetic process"/>
    <property type="evidence" value="ECO:0007669"/>
    <property type="project" value="TreeGrafter"/>
</dbReference>
<proteinExistence type="inferred from homology"/>
<comment type="subunit">
    <text evidence="8">Monomer.</text>
</comment>
<dbReference type="GO" id="GO:0046872">
    <property type="term" value="F:metal ion binding"/>
    <property type="evidence" value="ECO:0007669"/>
    <property type="project" value="UniProtKB-KW"/>
</dbReference>
<protein>
    <recommendedName>
        <fullName evidence="8">Molybdenum cofactor guanylyltransferase</fullName>
        <shortName evidence="8">MoCo guanylyltransferase</shortName>
        <ecNumber evidence="8">2.7.7.77</ecNumber>
    </recommendedName>
    <alternativeName>
        <fullName evidence="8">GTP:molybdopterin guanylyltransferase</fullName>
    </alternativeName>
    <alternativeName>
        <fullName evidence="8">Mo-MPT guanylyltransferase</fullName>
    </alternativeName>
    <alternativeName>
        <fullName evidence="8">Molybdopterin guanylyltransferase</fullName>
    </alternativeName>
    <alternativeName>
        <fullName evidence="8">Molybdopterin-guanine dinucleotide synthase</fullName>
        <shortName evidence="8">MGD synthase</shortName>
    </alternativeName>
</protein>
<dbReference type="Proteomes" id="UP000235347">
    <property type="component" value="Unassembled WGS sequence"/>
</dbReference>
<dbReference type="EC" id="2.7.7.77" evidence="8"/>
<feature type="binding site" evidence="8">
    <location>
        <begin position="14"/>
        <end position="16"/>
    </location>
    <ligand>
        <name>GTP</name>
        <dbReference type="ChEBI" id="CHEBI:37565"/>
    </ligand>
</feature>
<dbReference type="EMBL" id="PNYB01000009">
    <property type="protein sequence ID" value="PMS24727.1"/>
    <property type="molecule type" value="Genomic_DNA"/>
</dbReference>
<evidence type="ECO:0000256" key="6">
    <source>
        <dbReference type="ARBA" id="ARBA00023134"/>
    </source>
</evidence>
<dbReference type="InterPro" id="IPR029044">
    <property type="entry name" value="Nucleotide-diphossugar_trans"/>
</dbReference>
<gene>
    <name evidence="8" type="primary">mobA</name>
    <name evidence="10" type="ORF">C0Z19_13030</name>
</gene>
<keyword evidence="2 8" id="KW-0808">Transferase</keyword>
<keyword evidence="3 8" id="KW-0479">Metal-binding</keyword>
<comment type="subcellular location">
    <subcellularLocation>
        <location evidence="8">Cytoplasm</location>
    </subcellularLocation>
</comment>
<keyword evidence="6 8" id="KW-0342">GTP-binding</keyword>
<dbReference type="PANTHER" id="PTHR19136:SF81">
    <property type="entry name" value="MOLYBDENUM COFACTOR GUANYLYLTRANSFERASE"/>
    <property type="match status" value="1"/>
</dbReference>
<feature type="binding site" evidence="8">
    <location>
        <position position="27"/>
    </location>
    <ligand>
        <name>GTP</name>
        <dbReference type="ChEBI" id="CHEBI:37565"/>
    </ligand>
</feature>
<dbReference type="PANTHER" id="PTHR19136">
    <property type="entry name" value="MOLYBDENUM COFACTOR GUANYLYLTRANSFERASE"/>
    <property type="match status" value="1"/>
</dbReference>
<dbReference type="GO" id="GO:0005525">
    <property type="term" value="F:GTP binding"/>
    <property type="evidence" value="ECO:0007669"/>
    <property type="project" value="UniProtKB-UniRule"/>
</dbReference>
<dbReference type="NCBIfam" id="TIGR02665">
    <property type="entry name" value="molyb_mobA"/>
    <property type="match status" value="1"/>
</dbReference>
<sequence length="213" mass="23068">MTHDLRSRLTGLVLAGGRGTRMGGLDKGLQLLAGEPLALRAAKRIAGQVGCVLISANRHIDEYKRLAAPFHARIVEDASCDFPGPLAGILAGLRATSKELLLCVPCDTPALPDDLAARLVDALDAAQADVAFASTTNAEGHRCPHPVVAVMRTCLADDLAAWLDAGERKVRTWYERHKSVQVHFQDERAFYNANSLHELAELERAFGVEPKRS</sequence>
<comment type="cofactor">
    <cofactor evidence="8">
        <name>Mg(2+)</name>
        <dbReference type="ChEBI" id="CHEBI:18420"/>
    </cofactor>
</comment>
<accession>A0A2N7W5P9</accession>